<dbReference type="SUPFAM" id="SSF55961">
    <property type="entry name" value="Bet v1-like"/>
    <property type="match status" value="1"/>
</dbReference>
<accession>A0A8J3PXX0</accession>
<dbReference type="EMBL" id="BONV01000035">
    <property type="protein sequence ID" value="GIG83017.1"/>
    <property type="molecule type" value="Genomic_DNA"/>
</dbReference>
<comment type="caution">
    <text evidence="3">The sequence shown here is derived from an EMBL/GenBank/DDBJ whole genome shotgun (WGS) entry which is preliminary data.</text>
</comment>
<protein>
    <submittedName>
        <fullName evidence="3">Activator of HSP90 ATPase</fullName>
    </submittedName>
</protein>
<dbReference type="Pfam" id="PF08327">
    <property type="entry name" value="AHSA1"/>
    <property type="match status" value="1"/>
</dbReference>
<sequence>MVRANGPAGDAPRLLAEGCEPVNDDELVYRRVFRAPRELVWRCLTEPAELAHFWGPRGMVTPIDGIIVELRPGGRFETLMLGELGSHRMVATFTEVVPPERLAWVEPASGMHTTTTLNDRGDGTTAVVIHQRYVPEAMRMPNARAGFLTSLDKLEEHLSHHVQGDRS</sequence>
<evidence type="ECO:0000259" key="2">
    <source>
        <dbReference type="Pfam" id="PF08327"/>
    </source>
</evidence>
<dbReference type="InterPro" id="IPR013538">
    <property type="entry name" value="ASHA1/2-like_C"/>
</dbReference>
<dbReference type="InterPro" id="IPR023393">
    <property type="entry name" value="START-like_dom_sf"/>
</dbReference>
<organism evidence="3 4">
    <name type="scientific">Planotetraspora kaengkrachanensis</name>
    <dbReference type="NCBI Taxonomy" id="575193"/>
    <lineage>
        <taxon>Bacteria</taxon>
        <taxon>Bacillati</taxon>
        <taxon>Actinomycetota</taxon>
        <taxon>Actinomycetes</taxon>
        <taxon>Streptosporangiales</taxon>
        <taxon>Streptosporangiaceae</taxon>
        <taxon>Planotetraspora</taxon>
    </lineage>
</organism>
<evidence type="ECO:0000313" key="3">
    <source>
        <dbReference type="EMBL" id="GIG83017.1"/>
    </source>
</evidence>
<gene>
    <name evidence="3" type="ORF">Pka01_61440</name>
</gene>
<comment type="similarity">
    <text evidence="1">Belongs to the AHA1 family.</text>
</comment>
<reference evidence="3 4" key="1">
    <citation type="submission" date="2021-01" db="EMBL/GenBank/DDBJ databases">
        <title>Whole genome shotgun sequence of Planotetraspora kaengkrachanensis NBRC 104272.</title>
        <authorList>
            <person name="Komaki H."/>
            <person name="Tamura T."/>
        </authorList>
    </citation>
    <scope>NUCLEOTIDE SEQUENCE [LARGE SCALE GENOMIC DNA]</scope>
    <source>
        <strain evidence="3 4">NBRC 104272</strain>
    </source>
</reference>
<proteinExistence type="inferred from homology"/>
<dbReference type="AlphaFoldDB" id="A0A8J3PXX0"/>
<evidence type="ECO:0000256" key="1">
    <source>
        <dbReference type="ARBA" id="ARBA00006817"/>
    </source>
</evidence>
<dbReference type="Proteomes" id="UP000630097">
    <property type="component" value="Unassembled WGS sequence"/>
</dbReference>
<dbReference type="Gene3D" id="3.30.530.20">
    <property type="match status" value="1"/>
</dbReference>
<name>A0A8J3PXX0_9ACTN</name>
<keyword evidence="4" id="KW-1185">Reference proteome</keyword>
<evidence type="ECO:0000313" key="4">
    <source>
        <dbReference type="Proteomes" id="UP000630097"/>
    </source>
</evidence>
<dbReference type="CDD" id="cd07814">
    <property type="entry name" value="SRPBCC_CalC_Aha1-like"/>
    <property type="match status" value="1"/>
</dbReference>
<feature type="domain" description="Activator of Hsp90 ATPase homologue 1/2-like C-terminal" evidence="2">
    <location>
        <begin position="34"/>
        <end position="158"/>
    </location>
</feature>